<evidence type="ECO:0000313" key="7">
    <source>
        <dbReference type="Proteomes" id="UP000176639"/>
    </source>
</evidence>
<dbReference type="SFLD" id="SFLDG01067">
    <property type="entry name" value="SPASM/twitch_domain_containing"/>
    <property type="match status" value="1"/>
</dbReference>
<keyword evidence="2" id="KW-0479">Metal-binding</keyword>
<dbReference type="PROSITE" id="PS51918">
    <property type="entry name" value="RADICAL_SAM"/>
    <property type="match status" value="1"/>
</dbReference>
<keyword evidence="4" id="KW-0411">Iron-sulfur</keyword>
<accession>A0A1F5B170</accession>
<proteinExistence type="predicted"/>
<dbReference type="SFLD" id="SFLDS00029">
    <property type="entry name" value="Radical_SAM"/>
    <property type="match status" value="1"/>
</dbReference>
<evidence type="ECO:0000256" key="3">
    <source>
        <dbReference type="ARBA" id="ARBA00023004"/>
    </source>
</evidence>
<dbReference type="CDD" id="cd01335">
    <property type="entry name" value="Radical_SAM"/>
    <property type="match status" value="1"/>
</dbReference>
<keyword evidence="3" id="KW-0408">Iron</keyword>
<comment type="caution">
    <text evidence="6">The sequence shown here is derived from an EMBL/GenBank/DDBJ whole genome shotgun (WGS) entry which is preliminary data.</text>
</comment>
<feature type="domain" description="Radical SAM core" evidence="5">
    <location>
        <begin position="1"/>
        <end position="216"/>
    </location>
</feature>
<dbReference type="Pfam" id="PF04055">
    <property type="entry name" value="Radical_SAM"/>
    <property type="match status" value="1"/>
</dbReference>
<dbReference type="Proteomes" id="UP000176639">
    <property type="component" value="Unassembled WGS sequence"/>
</dbReference>
<dbReference type="GO" id="GO:0051536">
    <property type="term" value="F:iron-sulfur cluster binding"/>
    <property type="evidence" value="ECO:0007669"/>
    <property type="project" value="UniProtKB-KW"/>
</dbReference>
<name>A0A1F5B170_9BACT</name>
<dbReference type="Gene3D" id="3.20.20.70">
    <property type="entry name" value="Aldolase class I"/>
    <property type="match status" value="1"/>
</dbReference>
<reference evidence="6 7" key="1">
    <citation type="journal article" date="2016" name="Nat. Commun.">
        <title>Thousands of microbial genomes shed light on interconnected biogeochemical processes in an aquifer system.</title>
        <authorList>
            <person name="Anantharaman K."/>
            <person name="Brown C.T."/>
            <person name="Hug L.A."/>
            <person name="Sharon I."/>
            <person name="Castelle C.J."/>
            <person name="Probst A.J."/>
            <person name="Thomas B.C."/>
            <person name="Singh A."/>
            <person name="Wilkins M.J."/>
            <person name="Karaoz U."/>
            <person name="Brodie E.L."/>
            <person name="Williams K.H."/>
            <person name="Hubbard S.S."/>
            <person name="Banfield J.F."/>
        </authorList>
    </citation>
    <scope>NUCLEOTIDE SEQUENCE [LARGE SCALE GENOMIC DNA]</scope>
</reference>
<gene>
    <name evidence="6" type="ORF">A2Z10_00240</name>
</gene>
<dbReference type="GO" id="GO:0003824">
    <property type="term" value="F:catalytic activity"/>
    <property type="evidence" value="ECO:0007669"/>
    <property type="project" value="InterPro"/>
</dbReference>
<dbReference type="InterPro" id="IPR007197">
    <property type="entry name" value="rSAM"/>
</dbReference>
<dbReference type="PANTHER" id="PTHR11228:SF34">
    <property type="entry name" value="TUNGSTEN-CONTAINING ALDEHYDE FERREDOXIN OXIDOREDUCTASE COFACTOR MODIFYING PROTEIN"/>
    <property type="match status" value="1"/>
</dbReference>
<keyword evidence="1" id="KW-0949">S-adenosyl-L-methionine</keyword>
<dbReference type="InterPro" id="IPR050377">
    <property type="entry name" value="Radical_SAM_PqqE_MftC-like"/>
</dbReference>
<dbReference type="EMBL" id="MEYI01000004">
    <property type="protein sequence ID" value="OGD24368.1"/>
    <property type="molecule type" value="Genomic_DNA"/>
</dbReference>
<evidence type="ECO:0000259" key="5">
    <source>
        <dbReference type="PROSITE" id="PS51918"/>
    </source>
</evidence>
<dbReference type="PANTHER" id="PTHR11228">
    <property type="entry name" value="RADICAL SAM DOMAIN PROTEIN"/>
    <property type="match status" value="1"/>
</dbReference>
<dbReference type="InterPro" id="IPR013785">
    <property type="entry name" value="Aldolase_TIM"/>
</dbReference>
<evidence type="ECO:0000256" key="2">
    <source>
        <dbReference type="ARBA" id="ARBA00022723"/>
    </source>
</evidence>
<evidence type="ECO:0000256" key="1">
    <source>
        <dbReference type="ARBA" id="ARBA00022691"/>
    </source>
</evidence>
<dbReference type="InterPro" id="IPR058240">
    <property type="entry name" value="rSAM_sf"/>
</dbReference>
<protein>
    <recommendedName>
        <fullName evidence="5">Radical SAM core domain-containing protein</fullName>
    </recommendedName>
</protein>
<dbReference type="SUPFAM" id="SSF102114">
    <property type="entry name" value="Radical SAM enzymes"/>
    <property type="match status" value="1"/>
</dbReference>
<evidence type="ECO:0000313" key="6">
    <source>
        <dbReference type="EMBL" id="OGD24368.1"/>
    </source>
</evidence>
<dbReference type="AlphaFoldDB" id="A0A1F5B170"/>
<organism evidence="6 7">
    <name type="scientific">Candidatus Azambacteria bacterium RBG_16_47_10</name>
    <dbReference type="NCBI Taxonomy" id="1797292"/>
    <lineage>
        <taxon>Bacteria</taxon>
        <taxon>Candidatus Azamiibacteriota</taxon>
    </lineage>
</organism>
<sequence>MNIKRIDLKTGFACNNNCHFCVQGHKKKFGNKETAELKRYLKKSAEEGYTGVVLTGGEPTIRPDILDLVGYAKKLGFSLIQIQTNGRRFVYEDFCKDIIAAGANEFSPALHGHTPELHDYLTNAKGAFAQTVMGIKNLKKLGQTIITNTVITKPNYRHLPEIAKLLVRLRVDQFQLAFAHALGHAETNFDAMIPRKSLIEPYVKKALDVGIHAGVNVMTEGIPYCFMQGYESYIAEEIIPDTKIYDLDNVIEDYSKLRVDEGKKRGPNCKKCYYFKKCEGPWREYPEKFGWDEFKPIQ</sequence>
<evidence type="ECO:0000256" key="4">
    <source>
        <dbReference type="ARBA" id="ARBA00023014"/>
    </source>
</evidence>
<dbReference type="GO" id="GO:0046872">
    <property type="term" value="F:metal ion binding"/>
    <property type="evidence" value="ECO:0007669"/>
    <property type="project" value="UniProtKB-KW"/>
</dbReference>